<evidence type="ECO:0000313" key="2">
    <source>
        <dbReference type="Proteomes" id="UP000008792"/>
    </source>
</evidence>
<evidence type="ECO:0000313" key="1">
    <source>
        <dbReference type="EMBL" id="EDW66963.1"/>
    </source>
</evidence>
<name>B4LYG7_DROVI</name>
<gene>
    <name evidence="1" type="primary">Dvir\GJ23882</name>
    <name evidence="1" type="ORF">Dvir_GJ23882</name>
</gene>
<dbReference type="EMBL" id="CH940650">
    <property type="protein sequence ID" value="EDW66963.1"/>
    <property type="molecule type" value="Genomic_DNA"/>
</dbReference>
<dbReference type="AlphaFoldDB" id="B4LYG7"/>
<dbReference type="HOGENOM" id="CLU_080259_0_0_1"/>
<reference evidence="1 2" key="1">
    <citation type="journal article" date="2007" name="Nature">
        <title>Evolution of genes and genomes on the Drosophila phylogeny.</title>
        <authorList>
            <consortium name="Drosophila 12 Genomes Consortium"/>
            <person name="Clark A.G."/>
            <person name="Eisen M.B."/>
            <person name="Smith D.R."/>
            <person name="Bergman C.M."/>
            <person name="Oliver B."/>
            <person name="Markow T.A."/>
            <person name="Kaufman T.C."/>
            <person name="Kellis M."/>
            <person name="Gelbart W."/>
            <person name="Iyer V.N."/>
            <person name="Pollard D.A."/>
            <person name="Sackton T.B."/>
            <person name="Larracuente A.M."/>
            <person name="Singh N.D."/>
            <person name="Abad J.P."/>
            <person name="Abt D.N."/>
            <person name="Adryan B."/>
            <person name="Aguade M."/>
            <person name="Akashi H."/>
            <person name="Anderson W.W."/>
            <person name="Aquadro C.F."/>
            <person name="Ardell D.H."/>
            <person name="Arguello R."/>
            <person name="Artieri C.G."/>
            <person name="Barbash D.A."/>
            <person name="Barker D."/>
            <person name="Barsanti P."/>
            <person name="Batterham P."/>
            <person name="Batzoglou S."/>
            <person name="Begun D."/>
            <person name="Bhutkar A."/>
            <person name="Blanco E."/>
            <person name="Bosak S.A."/>
            <person name="Bradley R.K."/>
            <person name="Brand A.D."/>
            <person name="Brent M.R."/>
            <person name="Brooks A.N."/>
            <person name="Brown R.H."/>
            <person name="Butlin R.K."/>
            <person name="Caggese C."/>
            <person name="Calvi B.R."/>
            <person name="Bernardo de Carvalho A."/>
            <person name="Caspi A."/>
            <person name="Castrezana S."/>
            <person name="Celniker S.E."/>
            <person name="Chang J.L."/>
            <person name="Chapple C."/>
            <person name="Chatterji S."/>
            <person name="Chinwalla A."/>
            <person name="Civetta A."/>
            <person name="Clifton S.W."/>
            <person name="Comeron J.M."/>
            <person name="Costello J.C."/>
            <person name="Coyne J.A."/>
            <person name="Daub J."/>
            <person name="David R.G."/>
            <person name="Delcher A.L."/>
            <person name="Delehaunty K."/>
            <person name="Do C.B."/>
            <person name="Ebling H."/>
            <person name="Edwards K."/>
            <person name="Eickbush T."/>
            <person name="Evans J.D."/>
            <person name="Filipski A."/>
            <person name="Findeiss S."/>
            <person name="Freyhult E."/>
            <person name="Fulton L."/>
            <person name="Fulton R."/>
            <person name="Garcia A.C."/>
            <person name="Gardiner A."/>
            <person name="Garfield D.A."/>
            <person name="Garvin B.E."/>
            <person name="Gibson G."/>
            <person name="Gilbert D."/>
            <person name="Gnerre S."/>
            <person name="Godfrey J."/>
            <person name="Good R."/>
            <person name="Gotea V."/>
            <person name="Gravely B."/>
            <person name="Greenberg A.J."/>
            <person name="Griffiths-Jones S."/>
            <person name="Gross S."/>
            <person name="Guigo R."/>
            <person name="Gustafson E.A."/>
            <person name="Haerty W."/>
            <person name="Hahn M.W."/>
            <person name="Halligan D.L."/>
            <person name="Halpern A.L."/>
            <person name="Halter G.M."/>
            <person name="Han M.V."/>
            <person name="Heger A."/>
            <person name="Hillier L."/>
            <person name="Hinrichs A.S."/>
            <person name="Holmes I."/>
            <person name="Hoskins R.A."/>
            <person name="Hubisz M.J."/>
            <person name="Hultmark D."/>
            <person name="Huntley M.A."/>
            <person name="Jaffe D.B."/>
            <person name="Jagadeeshan S."/>
            <person name="Jeck W.R."/>
            <person name="Johnson J."/>
            <person name="Jones C.D."/>
            <person name="Jordan W.C."/>
            <person name="Karpen G.H."/>
            <person name="Kataoka E."/>
            <person name="Keightley P.D."/>
            <person name="Kheradpour P."/>
            <person name="Kirkness E.F."/>
            <person name="Koerich L.B."/>
            <person name="Kristiansen K."/>
            <person name="Kudrna D."/>
            <person name="Kulathinal R.J."/>
            <person name="Kumar S."/>
            <person name="Kwok R."/>
            <person name="Lander E."/>
            <person name="Langley C.H."/>
            <person name="Lapoint R."/>
            <person name="Lazzaro B.P."/>
            <person name="Lee S.J."/>
            <person name="Levesque L."/>
            <person name="Li R."/>
            <person name="Lin C.F."/>
            <person name="Lin M.F."/>
            <person name="Lindblad-Toh K."/>
            <person name="Llopart A."/>
            <person name="Long M."/>
            <person name="Low L."/>
            <person name="Lozovsky E."/>
            <person name="Lu J."/>
            <person name="Luo M."/>
            <person name="Machado C.A."/>
            <person name="Makalowski W."/>
            <person name="Marzo M."/>
            <person name="Matsuda M."/>
            <person name="Matzkin L."/>
            <person name="McAllister B."/>
            <person name="McBride C.S."/>
            <person name="McKernan B."/>
            <person name="McKernan K."/>
            <person name="Mendez-Lago M."/>
            <person name="Minx P."/>
            <person name="Mollenhauer M.U."/>
            <person name="Montooth K."/>
            <person name="Mount S.M."/>
            <person name="Mu X."/>
            <person name="Myers E."/>
            <person name="Negre B."/>
            <person name="Newfeld S."/>
            <person name="Nielsen R."/>
            <person name="Noor M.A."/>
            <person name="O'Grady P."/>
            <person name="Pachter L."/>
            <person name="Papaceit M."/>
            <person name="Parisi M.J."/>
            <person name="Parisi M."/>
            <person name="Parts L."/>
            <person name="Pedersen J.S."/>
            <person name="Pesole G."/>
            <person name="Phillippy A.M."/>
            <person name="Ponting C.P."/>
            <person name="Pop M."/>
            <person name="Porcelli D."/>
            <person name="Powell J.R."/>
            <person name="Prohaska S."/>
            <person name="Pruitt K."/>
            <person name="Puig M."/>
            <person name="Quesneville H."/>
            <person name="Ram K.R."/>
            <person name="Rand D."/>
            <person name="Rasmussen M.D."/>
            <person name="Reed L.K."/>
            <person name="Reenan R."/>
            <person name="Reily A."/>
            <person name="Remington K.A."/>
            <person name="Rieger T.T."/>
            <person name="Ritchie M.G."/>
            <person name="Robin C."/>
            <person name="Rogers Y.H."/>
            <person name="Rohde C."/>
            <person name="Rozas J."/>
            <person name="Rubenfield M.J."/>
            <person name="Ruiz A."/>
            <person name="Russo S."/>
            <person name="Salzberg S.L."/>
            <person name="Sanchez-Gracia A."/>
            <person name="Saranga D.J."/>
            <person name="Sato H."/>
            <person name="Schaeffer S.W."/>
            <person name="Schatz M.C."/>
            <person name="Schlenke T."/>
            <person name="Schwartz R."/>
            <person name="Segarra C."/>
            <person name="Singh R.S."/>
            <person name="Sirot L."/>
            <person name="Sirota M."/>
            <person name="Sisneros N.B."/>
            <person name="Smith C.D."/>
            <person name="Smith T.F."/>
            <person name="Spieth J."/>
            <person name="Stage D.E."/>
            <person name="Stark A."/>
            <person name="Stephan W."/>
            <person name="Strausberg R.L."/>
            <person name="Strempel S."/>
            <person name="Sturgill D."/>
            <person name="Sutton G."/>
            <person name="Sutton G.G."/>
            <person name="Tao W."/>
            <person name="Teichmann S."/>
            <person name="Tobari Y.N."/>
            <person name="Tomimura Y."/>
            <person name="Tsolas J.M."/>
            <person name="Valente V.L."/>
            <person name="Venter E."/>
            <person name="Venter J.C."/>
            <person name="Vicario S."/>
            <person name="Vieira F.G."/>
            <person name="Vilella A.J."/>
            <person name="Villasante A."/>
            <person name="Walenz B."/>
            <person name="Wang J."/>
            <person name="Wasserman M."/>
            <person name="Watts T."/>
            <person name="Wilson D."/>
            <person name="Wilson R.K."/>
            <person name="Wing R.A."/>
            <person name="Wolfner M.F."/>
            <person name="Wong A."/>
            <person name="Wong G.K."/>
            <person name="Wu C.I."/>
            <person name="Wu G."/>
            <person name="Yamamoto D."/>
            <person name="Yang H.P."/>
            <person name="Yang S.P."/>
            <person name="Yorke J.A."/>
            <person name="Yoshida K."/>
            <person name="Zdobnov E."/>
            <person name="Zhang P."/>
            <person name="Zhang Y."/>
            <person name="Zimin A.V."/>
            <person name="Baldwin J."/>
            <person name="Abdouelleil A."/>
            <person name="Abdulkadir J."/>
            <person name="Abebe A."/>
            <person name="Abera B."/>
            <person name="Abreu J."/>
            <person name="Acer S.C."/>
            <person name="Aftuck L."/>
            <person name="Alexander A."/>
            <person name="An P."/>
            <person name="Anderson E."/>
            <person name="Anderson S."/>
            <person name="Arachi H."/>
            <person name="Azer M."/>
            <person name="Bachantsang P."/>
            <person name="Barry A."/>
            <person name="Bayul T."/>
            <person name="Berlin A."/>
            <person name="Bessette D."/>
            <person name="Bloom T."/>
            <person name="Blye J."/>
            <person name="Boguslavskiy L."/>
            <person name="Bonnet C."/>
            <person name="Boukhgalter B."/>
            <person name="Bourzgui I."/>
            <person name="Brown A."/>
            <person name="Cahill P."/>
            <person name="Channer S."/>
            <person name="Cheshatsang Y."/>
            <person name="Chuda L."/>
            <person name="Citroen M."/>
            <person name="Collymore A."/>
            <person name="Cooke P."/>
            <person name="Costello M."/>
            <person name="D'Aco K."/>
            <person name="Daza R."/>
            <person name="De Haan G."/>
            <person name="DeGray S."/>
            <person name="DeMaso C."/>
            <person name="Dhargay N."/>
            <person name="Dooley K."/>
            <person name="Dooley E."/>
            <person name="Doricent M."/>
            <person name="Dorje P."/>
            <person name="Dorjee K."/>
            <person name="Dupes A."/>
            <person name="Elong R."/>
            <person name="Falk J."/>
            <person name="Farina A."/>
            <person name="Faro S."/>
            <person name="Ferguson D."/>
            <person name="Fisher S."/>
            <person name="Foley C.D."/>
            <person name="Franke A."/>
            <person name="Friedrich D."/>
            <person name="Gadbois L."/>
            <person name="Gearin G."/>
            <person name="Gearin C.R."/>
            <person name="Giannoukos G."/>
            <person name="Goode T."/>
            <person name="Graham J."/>
            <person name="Grandbois E."/>
            <person name="Grewal S."/>
            <person name="Gyaltsen K."/>
            <person name="Hafez N."/>
            <person name="Hagos B."/>
            <person name="Hall J."/>
            <person name="Henson C."/>
            <person name="Hollinger A."/>
            <person name="Honan T."/>
            <person name="Huard M.D."/>
            <person name="Hughes L."/>
            <person name="Hurhula B."/>
            <person name="Husby M.E."/>
            <person name="Kamat A."/>
            <person name="Kanga B."/>
            <person name="Kashin S."/>
            <person name="Khazanovich D."/>
            <person name="Kisner P."/>
            <person name="Lance K."/>
            <person name="Lara M."/>
            <person name="Lee W."/>
            <person name="Lennon N."/>
            <person name="Letendre F."/>
            <person name="LeVine R."/>
            <person name="Lipovsky A."/>
            <person name="Liu X."/>
            <person name="Liu J."/>
            <person name="Liu S."/>
            <person name="Lokyitsang T."/>
            <person name="Lokyitsang Y."/>
            <person name="Lubonja R."/>
            <person name="Lui A."/>
            <person name="MacDonald P."/>
            <person name="Magnisalis V."/>
            <person name="Maru K."/>
            <person name="Matthews C."/>
            <person name="McCusker W."/>
            <person name="McDonough S."/>
            <person name="Mehta T."/>
            <person name="Meldrim J."/>
            <person name="Meneus L."/>
            <person name="Mihai O."/>
            <person name="Mihalev A."/>
            <person name="Mihova T."/>
            <person name="Mittelman R."/>
            <person name="Mlenga V."/>
            <person name="Montmayeur A."/>
            <person name="Mulrain L."/>
            <person name="Navidi A."/>
            <person name="Naylor J."/>
            <person name="Negash T."/>
            <person name="Nguyen T."/>
            <person name="Nguyen N."/>
            <person name="Nicol R."/>
            <person name="Norbu C."/>
            <person name="Norbu N."/>
            <person name="Novod N."/>
            <person name="O'Neill B."/>
            <person name="Osman S."/>
            <person name="Markiewicz E."/>
            <person name="Oyono O.L."/>
            <person name="Patti C."/>
            <person name="Phunkhang P."/>
            <person name="Pierre F."/>
            <person name="Priest M."/>
            <person name="Raghuraman S."/>
            <person name="Rege F."/>
            <person name="Reyes R."/>
            <person name="Rise C."/>
            <person name="Rogov P."/>
            <person name="Ross K."/>
            <person name="Ryan E."/>
            <person name="Settipalli S."/>
            <person name="Shea T."/>
            <person name="Sherpa N."/>
            <person name="Shi L."/>
            <person name="Shih D."/>
            <person name="Sparrow T."/>
            <person name="Spaulding J."/>
            <person name="Stalker J."/>
            <person name="Stange-Thomann N."/>
            <person name="Stavropoulos S."/>
            <person name="Stone C."/>
            <person name="Strader C."/>
            <person name="Tesfaye S."/>
            <person name="Thomson T."/>
            <person name="Thoulutsang Y."/>
            <person name="Thoulutsang D."/>
            <person name="Topham K."/>
            <person name="Topping I."/>
            <person name="Tsamla T."/>
            <person name="Vassiliev H."/>
            <person name="Vo A."/>
            <person name="Wangchuk T."/>
            <person name="Wangdi T."/>
            <person name="Weiand M."/>
            <person name="Wilkinson J."/>
            <person name="Wilson A."/>
            <person name="Yadav S."/>
            <person name="Young G."/>
            <person name="Yu Q."/>
            <person name="Zembek L."/>
            <person name="Zhong D."/>
            <person name="Zimmer A."/>
            <person name="Zwirko Z."/>
            <person name="Jaffe D.B."/>
            <person name="Alvarez P."/>
            <person name="Brockman W."/>
            <person name="Butler J."/>
            <person name="Chin C."/>
            <person name="Gnerre S."/>
            <person name="Grabherr M."/>
            <person name="Kleber M."/>
            <person name="Mauceli E."/>
            <person name="MacCallum I."/>
        </authorList>
    </citation>
    <scope>NUCLEOTIDE SEQUENCE [LARGE SCALE GENOMIC DNA]</scope>
    <source>
        <strain evidence="2">Tucson 15010-1051.87</strain>
    </source>
</reference>
<sequence length="308" mass="35696">MSNTLPNNNSWLCSRHAKRLKRLGKGSYTYTLRLEKRPMVIALHLFADDMDGLTHWLDMIYEVAAPDSFGKQIEFLVDDICAAYVFDLFNKYPFRRDDSSFSTQSPPLIFGVSAAGEVHFFGSAHGPSTPSLASLRVFCTQLLTDSLVQQFRFEDKRRVPDIELANFNDLVYGEQQADIVLGFYSSHKLGTAKTDSFLDNLERLAARMQQEQVNIFKMNIHTNKAPKKFNFEDTPAMFLLPRYEKHNPIRCYHTSIGIGRMLLHVAEHAGEELNFYDRSAMRRLHAELLKKMQNYFKEENIKLYRHCY</sequence>
<keyword evidence="2" id="KW-1185">Reference proteome</keyword>
<accession>B4LYG7</accession>
<dbReference type="PhylomeDB" id="B4LYG7"/>
<dbReference type="Gene3D" id="3.40.30.10">
    <property type="entry name" value="Glutaredoxin"/>
    <property type="match status" value="1"/>
</dbReference>
<organism evidence="1 2">
    <name type="scientific">Drosophila virilis</name>
    <name type="common">Fruit fly</name>
    <dbReference type="NCBI Taxonomy" id="7244"/>
    <lineage>
        <taxon>Eukaryota</taxon>
        <taxon>Metazoa</taxon>
        <taxon>Ecdysozoa</taxon>
        <taxon>Arthropoda</taxon>
        <taxon>Hexapoda</taxon>
        <taxon>Insecta</taxon>
        <taxon>Pterygota</taxon>
        <taxon>Neoptera</taxon>
        <taxon>Endopterygota</taxon>
        <taxon>Diptera</taxon>
        <taxon>Brachycera</taxon>
        <taxon>Muscomorpha</taxon>
        <taxon>Ephydroidea</taxon>
        <taxon>Drosophilidae</taxon>
        <taxon>Drosophila</taxon>
    </lineage>
</organism>
<dbReference type="OMA" id="KLRSSWE"/>
<dbReference type="InParanoid" id="B4LYG7"/>
<dbReference type="OrthoDB" id="7825149at2759"/>
<protein>
    <submittedName>
        <fullName evidence="1">Uncharacterized protein</fullName>
    </submittedName>
</protein>
<dbReference type="eggNOG" id="ENOG502TB9K">
    <property type="taxonomic scope" value="Eukaryota"/>
</dbReference>
<dbReference type="Proteomes" id="UP000008792">
    <property type="component" value="Unassembled WGS sequence"/>
</dbReference>
<dbReference type="KEGG" id="dvi:6630664"/>
<proteinExistence type="predicted"/>
<dbReference type="STRING" id="7244.B4LYG7"/>
<dbReference type="SMR" id="B4LYG7"/>